<dbReference type="NCBIfam" id="NF003439">
    <property type="entry name" value="PRK04968.1"/>
    <property type="match status" value="1"/>
</dbReference>
<gene>
    <name evidence="4" type="primary">syd</name>
    <name evidence="4" type="ORF">HCJ96_06845</name>
</gene>
<dbReference type="InterPro" id="IPR038228">
    <property type="entry name" value="Syd_sf"/>
</dbReference>
<name>A0ABX1R395_9ALTE</name>
<dbReference type="Pfam" id="PF07348">
    <property type="entry name" value="Syd"/>
    <property type="match status" value="1"/>
</dbReference>
<dbReference type="CDD" id="cd16323">
    <property type="entry name" value="Syd"/>
    <property type="match status" value="1"/>
</dbReference>
<dbReference type="RefSeq" id="WP_169210284.1">
    <property type="nucleotide sequence ID" value="NZ_JAATNW010000003.1"/>
</dbReference>
<dbReference type="InterPro" id="IPR009948">
    <property type="entry name" value="Syd"/>
</dbReference>
<reference evidence="4 5" key="1">
    <citation type="submission" date="2020-03" db="EMBL/GenBank/DDBJ databases">
        <title>Alteromonas ponticola sp. nov., isolated from seawater.</title>
        <authorList>
            <person name="Yoon J.-H."/>
            <person name="Kim Y.-O."/>
        </authorList>
    </citation>
    <scope>NUCLEOTIDE SEQUENCE [LARGE SCALE GENOMIC DNA]</scope>
    <source>
        <strain evidence="4 5">MYP5</strain>
    </source>
</reference>
<organism evidence="4 5">
    <name type="scientific">Alteromonas ponticola</name>
    <dbReference type="NCBI Taxonomy" id="2720613"/>
    <lineage>
        <taxon>Bacteria</taxon>
        <taxon>Pseudomonadati</taxon>
        <taxon>Pseudomonadota</taxon>
        <taxon>Gammaproteobacteria</taxon>
        <taxon>Alteromonadales</taxon>
        <taxon>Alteromonadaceae</taxon>
        <taxon>Alteromonas/Salinimonas group</taxon>
        <taxon>Alteromonas</taxon>
    </lineage>
</organism>
<keyword evidence="2" id="KW-0997">Cell inner membrane</keyword>
<dbReference type="Gene3D" id="3.40.1580.20">
    <property type="entry name" value="Syd protein"/>
    <property type="match status" value="1"/>
</dbReference>
<evidence type="ECO:0000256" key="3">
    <source>
        <dbReference type="ARBA" id="ARBA00023136"/>
    </source>
</evidence>
<evidence type="ECO:0000313" key="4">
    <source>
        <dbReference type="EMBL" id="NMH59728.1"/>
    </source>
</evidence>
<dbReference type="Proteomes" id="UP000709336">
    <property type="component" value="Unassembled WGS sequence"/>
</dbReference>
<sequence length="185" mass="21037">MSDDIKRQLERLIQQTVELSQQHGQSLTIEYDTEWQSQCYQQHAEEGEVVAWAPVAQQGECDFSHLENALELKLDPLFCAYFTHYFSNNILAKAPDGGCELLQVWNLDDFNRLQENLIGHVLMKRRLKQPVTLFFALTDEEDYMLSVENESGKVVLEPVGKPAIRVIAPSLSAFIASLEAAPQVR</sequence>
<proteinExistence type="predicted"/>
<keyword evidence="5" id="KW-1185">Reference proteome</keyword>
<keyword evidence="1" id="KW-1003">Cell membrane</keyword>
<evidence type="ECO:0000313" key="5">
    <source>
        <dbReference type="Proteomes" id="UP000709336"/>
    </source>
</evidence>
<evidence type="ECO:0000256" key="1">
    <source>
        <dbReference type="ARBA" id="ARBA00022475"/>
    </source>
</evidence>
<accession>A0ABX1R395</accession>
<evidence type="ECO:0000256" key="2">
    <source>
        <dbReference type="ARBA" id="ARBA00022519"/>
    </source>
</evidence>
<keyword evidence="3" id="KW-0472">Membrane</keyword>
<protein>
    <submittedName>
        <fullName evidence="4">SecY-interacting protein</fullName>
    </submittedName>
</protein>
<comment type="caution">
    <text evidence="4">The sequence shown here is derived from an EMBL/GenBank/DDBJ whole genome shotgun (WGS) entry which is preliminary data.</text>
</comment>
<dbReference type="EMBL" id="JAATNW010000003">
    <property type="protein sequence ID" value="NMH59728.1"/>
    <property type="molecule type" value="Genomic_DNA"/>
</dbReference>